<protein>
    <submittedName>
        <fullName evidence="2">Dienelactone hydrolase</fullName>
    </submittedName>
</protein>
<gene>
    <name evidence="2" type="ORF">Ao3042_03207</name>
</gene>
<dbReference type="AlphaFoldDB" id="I8U123"/>
<proteinExistence type="predicted"/>
<dbReference type="Pfam" id="PF01738">
    <property type="entry name" value="DLH"/>
    <property type="match status" value="1"/>
</dbReference>
<dbReference type="SUPFAM" id="SSF53474">
    <property type="entry name" value="alpha/beta-Hydrolases"/>
    <property type="match status" value="1"/>
</dbReference>
<dbReference type="GO" id="GO:0016787">
    <property type="term" value="F:hydrolase activity"/>
    <property type="evidence" value="ECO:0007669"/>
    <property type="project" value="UniProtKB-KW"/>
</dbReference>
<reference evidence="3" key="2">
    <citation type="submission" date="2012-06" db="EMBL/GenBank/DDBJ databases">
        <title>Comparative genomic analyses of Aspergillus oryzae 3.042 and A. oryzae RIB40 for soy-sauce fermentation.</title>
        <authorList>
            <person name="Zhao G."/>
            <person name="Hou L."/>
            <person name="Wang C."/>
            <person name="Cao X."/>
        </authorList>
    </citation>
    <scope>NUCLEOTIDE SEQUENCE [LARGE SCALE GENOMIC DNA]</scope>
    <source>
        <strain evidence="3">3.042</strain>
    </source>
</reference>
<sequence>MLIQESFHDVPTKADGNGTMRIYVFHPTIPGYPKARFPGVVVFSEIYQVTGPVSRFARQIAGQGYICAAPSTYHEFTGPEPLEYNAEDTDKGNKWKVSKKLAAYDEDASLCVDYLLSLPTCTGRVGATGMCLGGHLAYRCALDSRVKAAVCYFATDIHSKTLAAGKNDDSLARAEDIKGELIMIFGKNDNHVPPEGRDLIRKTLQDKGVLFSFYEVAWAQHAFIRDELSKGRYDPAITKVCFEMLLELFGRTLKLDLGEHDGRELEIEDVC</sequence>
<evidence type="ECO:0000313" key="2">
    <source>
        <dbReference type="EMBL" id="EIT80328.1"/>
    </source>
</evidence>
<name>I8U123_ASPO3</name>
<keyword evidence="2" id="KW-0378">Hydrolase</keyword>
<comment type="caution">
    <text evidence="2">The sequence shown here is derived from an EMBL/GenBank/DDBJ whole genome shotgun (WGS) entry which is preliminary data.</text>
</comment>
<dbReference type="Gene3D" id="3.40.50.1820">
    <property type="entry name" value="alpha/beta hydrolase"/>
    <property type="match status" value="1"/>
</dbReference>
<organism evidence="2 3">
    <name type="scientific">Aspergillus oryzae (strain 3.042)</name>
    <name type="common">Yellow koji mold</name>
    <dbReference type="NCBI Taxonomy" id="1160506"/>
    <lineage>
        <taxon>Eukaryota</taxon>
        <taxon>Fungi</taxon>
        <taxon>Dikarya</taxon>
        <taxon>Ascomycota</taxon>
        <taxon>Pezizomycotina</taxon>
        <taxon>Eurotiomycetes</taxon>
        <taxon>Eurotiomycetidae</taxon>
        <taxon>Eurotiales</taxon>
        <taxon>Aspergillaceae</taxon>
        <taxon>Aspergillus</taxon>
        <taxon>Aspergillus subgen. Circumdati</taxon>
    </lineage>
</organism>
<dbReference type="InterPro" id="IPR002925">
    <property type="entry name" value="Dienelactn_hydro"/>
</dbReference>
<dbReference type="EMBL" id="AKHY01000116">
    <property type="protein sequence ID" value="EIT80328.1"/>
    <property type="molecule type" value="Genomic_DNA"/>
</dbReference>
<dbReference type="Proteomes" id="UP000002812">
    <property type="component" value="Unassembled WGS sequence"/>
</dbReference>
<evidence type="ECO:0000259" key="1">
    <source>
        <dbReference type="Pfam" id="PF01738"/>
    </source>
</evidence>
<dbReference type="PANTHER" id="PTHR47562:SF2">
    <property type="entry name" value="CARBOXYMETHYLENEBUTENOLIDASE-RELATED"/>
    <property type="match status" value="1"/>
</dbReference>
<accession>I8U123</accession>
<evidence type="ECO:0000313" key="3">
    <source>
        <dbReference type="Proteomes" id="UP000002812"/>
    </source>
</evidence>
<dbReference type="HOGENOM" id="CLU_054590_1_0_1"/>
<dbReference type="OrthoDB" id="58297at2759"/>
<dbReference type="InterPro" id="IPR029058">
    <property type="entry name" value="AB_hydrolase_fold"/>
</dbReference>
<reference evidence="2 3" key="1">
    <citation type="journal article" date="2012" name="Eukaryot. Cell">
        <title>Draft genome sequence of Aspergillus oryzae strain 3.042.</title>
        <authorList>
            <person name="Zhao G."/>
            <person name="Yao Y."/>
            <person name="Qi W."/>
            <person name="Wang C."/>
            <person name="Hou L."/>
            <person name="Zeng B."/>
            <person name="Cao X."/>
        </authorList>
    </citation>
    <scope>NUCLEOTIDE SEQUENCE [LARGE SCALE GENOMIC DNA]</scope>
    <source>
        <strain evidence="2 3">3.042</strain>
    </source>
</reference>
<feature type="domain" description="Dienelactone hydrolase" evidence="1">
    <location>
        <begin position="34"/>
        <end position="251"/>
    </location>
</feature>
<dbReference type="PANTHER" id="PTHR47562">
    <property type="match status" value="1"/>
</dbReference>